<organism evidence="1 2">
    <name type="scientific">Nocardia acididurans</name>
    <dbReference type="NCBI Taxonomy" id="2802282"/>
    <lineage>
        <taxon>Bacteria</taxon>
        <taxon>Bacillati</taxon>
        <taxon>Actinomycetota</taxon>
        <taxon>Actinomycetes</taxon>
        <taxon>Mycobacteriales</taxon>
        <taxon>Nocardiaceae</taxon>
        <taxon>Nocardia</taxon>
    </lineage>
</organism>
<keyword evidence="2" id="KW-1185">Reference proteome</keyword>
<reference evidence="1 2" key="1">
    <citation type="submission" date="2021-01" db="EMBL/GenBank/DDBJ databases">
        <title>WGS of actinomycetes isolated from Thailand.</title>
        <authorList>
            <person name="Thawai C."/>
        </authorList>
    </citation>
    <scope>NUCLEOTIDE SEQUENCE [LARGE SCALE GENOMIC DNA]</scope>
    <source>
        <strain evidence="1 2">LPG 2</strain>
    </source>
</reference>
<protein>
    <submittedName>
        <fullName evidence="1">Uncharacterized protein</fullName>
    </submittedName>
</protein>
<dbReference type="EMBL" id="JAERRJ010000001">
    <property type="protein sequence ID" value="MBL1073110.1"/>
    <property type="molecule type" value="Genomic_DNA"/>
</dbReference>
<gene>
    <name evidence="1" type="ORF">JK358_01745</name>
</gene>
<accession>A0ABS1LZA1</accession>
<sequence length="99" mass="11579">MDSGMYEWWFGSRALLDEVGIERWEVMEVLFSPRRWSRPATSREGLAVLTVWGRTDEGRALLVLLRWLRVVGRWQILFAAPMTSMQLAEYTAWEVTGDE</sequence>
<evidence type="ECO:0000313" key="1">
    <source>
        <dbReference type="EMBL" id="MBL1073110.1"/>
    </source>
</evidence>
<comment type="caution">
    <text evidence="1">The sequence shown here is derived from an EMBL/GenBank/DDBJ whole genome shotgun (WGS) entry which is preliminary data.</text>
</comment>
<dbReference type="RefSeq" id="WP_201942596.1">
    <property type="nucleotide sequence ID" value="NZ_JAERRJ010000001.1"/>
</dbReference>
<proteinExistence type="predicted"/>
<name>A0ABS1LZA1_9NOCA</name>
<evidence type="ECO:0000313" key="2">
    <source>
        <dbReference type="Proteomes" id="UP000602198"/>
    </source>
</evidence>
<dbReference type="Proteomes" id="UP000602198">
    <property type="component" value="Unassembled WGS sequence"/>
</dbReference>